<evidence type="ECO:0000313" key="2">
    <source>
        <dbReference type="Proteomes" id="UP000674179"/>
    </source>
</evidence>
<evidence type="ECO:0000313" key="1">
    <source>
        <dbReference type="EMBL" id="KAG5474981.1"/>
    </source>
</evidence>
<protein>
    <submittedName>
        <fullName evidence="1">Uncharacterized protein</fullName>
    </submittedName>
</protein>
<dbReference type="AlphaFoldDB" id="A0A836KI18"/>
<sequence>MSGVMRYSQSTCATPQGKSDTFVTSLDVFSRPSYIDSYRAHVGVEVLPATATLTQAQLEEAPVDAGSPSARELEGEAENCIVSDESAVSKLKRFSSLGAFTAANSVIDYLQENLGGVVLPDDGVGRDVLLQRRRSFFDSLFAIEEDLRTALPCRFSTNDVDNLFRSTSEEVVSSTESYRRRLAALERLRSTLDC</sequence>
<name>A0A836KI18_LEIEN</name>
<dbReference type="KEGG" id="lenr:94171649"/>
<comment type="caution">
    <text evidence="1">The sequence shown here is derived from an EMBL/GenBank/DDBJ whole genome shotgun (WGS) entry which is preliminary data.</text>
</comment>
<accession>A0A836KI18</accession>
<dbReference type="RefSeq" id="XP_067691510.1">
    <property type="nucleotide sequence ID" value="XM_067836139.1"/>
</dbReference>
<dbReference type="OrthoDB" id="272422at2759"/>
<dbReference type="EMBL" id="JAFHKP010000028">
    <property type="protein sequence ID" value="KAG5474981.1"/>
    <property type="molecule type" value="Genomic_DNA"/>
</dbReference>
<dbReference type="Proteomes" id="UP000674179">
    <property type="component" value="Chromosome 28"/>
</dbReference>
<proteinExistence type="predicted"/>
<reference evidence="1 2" key="1">
    <citation type="submission" date="2021-02" db="EMBL/GenBank/DDBJ databases">
        <title>Leishmania (Mundinia) enrietti genome sequencing and assembly.</title>
        <authorList>
            <person name="Almutairi H."/>
            <person name="Gatherer D."/>
        </authorList>
    </citation>
    <scope>NUCLEOTIDE SEQUENCE [LARGE SCALE GENOMIC DNA]</scope>
    <source>
        <strain evidence="1">CUR178</strain>
    </source>
</reference>
<dbReference type="GeneID" id="94171649"/>
<keyword evidence="2" id="KW-1185">Reference proteome</keyword>
<gene>
    <name evidence="1" type="ORF">CUR178_04431</name>
</gene>
<organism evidence="1 2">
    <name type="scientific">Leishmania enriettii</name>
    <dbReference type="NCBI Taxonomy" id="5663"/>
    <lineage>
        <taxon>Eukaryota</taxon>
        <taxon>Discoba</taxon>
        <taxon>Euglenozoa</taxon>
        <taxon>Kinetoplastea</taxon>
        <taxon>Metakinetoplastina</taxon>
        <taxon>Trypanosomatida</taxon>
        <taxon>Trypanosomatidae</taxon>
        <taxon>Leishmaniinae</taxon>
        <taxon>Leishmania</taxon>
    </lineage>
</organism>